<sequence length="286" mass="32282">MYDSIPCSSALSMRSRPFSAYSNLCSVEENEDVVESQLIDWQIHFDDDHCELEVEIHRETSHPGGLAFRIIGSRSSGIFVSYVDGKSQQAALLQEGDLIKECNGKNMSGITCEQAASILRFSLSHNVTLSLRIIRKGSGPLLMAKRRTLTQISQEQEKHIRSADAVREELSRYSQSRLRQSTSCPDYRPSCSVPVKATVFNKKLLRKVASVDEEIELLMENEEQPVAESTIVTSVPDQKSRCCICSRRIRAKRIHMMSHRWVAASLSLLPMRRARSAFHCNSYSLV</sequence>
<dbReference type="Pfam" id="PF00595">
    <property type="entry name" value="PDZ"/>
    <property type="match status" value="1"/>
</dbReference>
<name>A0A7I5E632_HAECO</name>
<dbReference type="InterPro" id="IPR001478">
    <property type="entry name" value="PDZ"/>
</dbReference>
<dbReference type="AlphaFoldDB" id="A0A7I5E632"/>
<dbReference type="Proteomes" id="UP000025227">
    <property type="component" value="Unplaced"/>
</dbReference>
<evidence type="ECO:0000313" key="3">
    <source>
        <dbReference type="WBParaSite" id="HCON_00022155-00001"/>
    </source>
</evidence>
<dbReference type="SUPFAM" id="SSF50156">
    <property type="entry name" value="PDZ domain-like"/>
    <property type="match status" value="1"/>
</dbReference>
<dbReference type="InterPro" id="IPR036034">
    <property type="entry name" value="PDZ_sf"/>
</dbReference>
<dbReference type="PANTHER" id="PTHR19964:SF92">
    <property type="entry name" value="PATJ HOMOLOG"/>
    <property type="match status" value="1"/>
</dbReference>
<feature type="domain" description="PDZ" evidence="1">
    <location>
        <begin position="53"/>
        <end position="120"/>
    </location>
</feature>
<dbReference type="OMA" id="SQLIDWQ"/>
<dbReference type="CDD" id="cd00136">
    <property type="entry name" value="PDZ_canonical"/>
    <property type="match status" value="1"/>
</dbReference>
<proteinExistence type="predicted"/>
<keyword evidence="2" id="KW-1185">Reference proteome</keyword>
<dbReference type="SMART" id="SM00228">
    <property type="entry name" value="PDZ"/>
    <property type="match status" value="1"/>
</dbReference>
<protein>
    <submittedName>
        <fullName evidence="3">PDZ domain-containing protein</fullName>
    </submittedName>
</protein>
<organism evidence="2 3">
    <name type="scientific">Haemonchus contortus</name>
    <name type="common">Barber pole worm</name>
    <dbReference type="NCBI Taxonomy" id="6289"/>
    <lineage>
        <taxon>Eukaryota</taxon>
        <taxon>Metazoa</taxon>
        <taxon>Ecdysozoa</taxon>
        <taxon>Nematoda</taxon>
        <taxon>Chromadorea</taxon>
        <taxon>Rhabditida</taxon>
        <taxon>Rhabditina</taxon>
        <taxon>Rhabditomorpha</taxon>
        <taxon>Strongyloidea</taxon>
        <taxon>Trichostrongylidae</taxon>
        <taxon>Haemonchus</taxon>
    </lineage>
</organism>
<dbReference type="OrthoDB" id="6022242at2759"/>
<dbReference type="InterPro" id="IPR051342">
    <property type="entry name" value="PDZ_scaffold"/>
</dbReference>
<evidence type="ECO:0000313" key="2">
    <source>
        <dbReference type="Proteomes" id="UP000025227"/>
    </source>
</evidence>
<dbReference type="PROSITE" id="PS50106">
    <property type="entry name" value="PDZ"/>
    <property type="match status" value="1"/>
</dbReference>
<dbReference type="Gene3D" id="2.30.42.10">
    <property type="match status" value="1"/>
</dbReference>
<dbReference type="PANTHER" id="PTHR19964">
    <property type="entry name" value="MULTIPLE PDZ DOMAIN PROTEIN"/>
    <property type="match status" value="1"/>
</dbReference>
<accession>A0A7I5E632</accession>
<reference evidence="3" key="1">
    <citation type="submission" date="2020-12" db="UniProtKB">
        <authorList>
            <consortium name="WormBaseParasite"/>
        </authorList>
    </citation>
    <scope>IDENTIFICATION</scope>
    <source>
        <strain evidence="3">MHco3</strain>
    </source>
</reference>
<evidence type="ECO:0000259" key="1">
    <source>
        <dbReference type="PROSITE" id="PS50106"/>
    </source>
</evidence>
<dbReference type="WBParaSite" id="HCON_00022155-00001">
    <property type="protein sequence ID" value="HCON_00022155-00001"/>
    <property type="gene ID" value="HCON_00022155"/>
</dbReference>